<dbReference type="EMBL" id="JASBWR010000017">
    <property type="protein sequence ID" value="KAJ9109576.1"/>
    <property type="molecule type" value="Genomic_DNA"/>
</dbReference>
<reference evidence="1" key="1">
    <citation type="submission" date="2023-04" db="EMBL/GenBank/DDBJ databases">
        <title>Draft Genome sequencing of Naganishia species isolated from polar environments using Oxford Nanopore Technology.</title>
        <authorList>
            <person name="Leo P."/>
            <person name="Venkateswaran K."/>
        </authorList>
    </citation>
    <scope>NUCLEOTIDE SEQUENCE</scope>
    <source>
        <strain evidence="1">MNA-CCFEE 5261</strain>
    </source>
</reference>
<evidence type="ECO:0000313" key="2">
    <source>
        <dbReference type="Proteomes" id="UP001241377"/>
    </source>
</evidence>
<protein>
    <submittedName>
        <fullName evidence="1">Uncharacterized protein</fullName>
    </submittedName>
</protein>
<name>A0ACC2WEU3_9TREE</name>
<comment type="caution">
    <text evidence="1">The sequence shown here is derived from an EMBL/GenBank/DDBJ whole genome shotgun (WGS) entry which is preliminary data.</text>
</comment>
<gene>
    <name evidence="1" type="ORF">QFC19_002015</name>
</gene>
<sequence>MSNLRKLIASRSKNDLEAVYEDGSQELVEETTSLSVNDESDDKLMEHFKHIKLDTFPIIEQYELHEATLQTYYRPPSKEPGAILVCHHGAGSSALTFCQLTRYLMEEKSNQNPSIGVFAFDARGHGNSIATDNYSLEKMTLDFGDILDQFVKKNKISSTLYLVGHSLGGSVLTNYLQKNQTNPHNIKGLVMLDIVEETANSALSAMPMFIAKRPAHFATYTDAINWHVKTNRLLHNVESAKISVPALLTKSNDKLVWITDLQLTAPYWGGWFTNLSSNFIECGKSQKSQKVAKLLILAGHETLDTNLIIGQMQGKYQLIVFNNSEKTGHFVHEDIPMQVGLSLIDFIRRNDSPSDYMKNELGFVPKWGAFNKG</sequence>
<evidence type="ECO:0000313" key="1">
    <source>
        <dbReference type="EMBL" id="KAJ9109576.1"/>
    </source>
</evidence>
<proteinExistence type="predicted"/>
<organism evidence="1 2">
    <name type="scientific">Naganishia cerealis</name>
    <dbReference type="NCBI Taxonomy" id="610337"/>
    <lineage>
        <taxon>Eukaryota</taxon>
        <taxon>Fungi</taxon>
        <taxon>Dikarya</taxon>
        <taxon>Basidiomycota</taxon>
        <taxon>Agaricomycotina</taxon>
        <taxon>Tremellomycetes</taxon>
        <taxon>Filobasidiales</taxon>
        <taxon>Filobasidiaceae</taxon>
        <taxon>Naganishia</taxon>
    </lineage>
</organism>
<keyword evidence="2" id="KW-1185">Reference proteome</keyword>
<accession>A0ACC2WEU3</accession>
<dbReference type="Proteomes" id="UP001241377">
    <property type="component" value="Unassembled WGS sequence"/>
</dbReference>